<comment type="similarity">
    <text evidence="1">Belongs to the SCO1/2 family.</text>
</comment>
<evidence type="ECO:0000256" key="2">
    <source>
        <dbReference type="PIRSR" id="PIRSR603782-1"/>
    </source>
</evidence>
<dbReference type="AlphaFoldDB" id="A0A0B8ZYE2"/>
<proteinExistence type="inferred from homology"/>
<feature type="binding site" evidence="2">
    <location>
        <position position="84"/>
    </location>
    <ligand>
        <name>Cu cation</name>
        <dbReference type="ChEBI" id="CHEBI:23378"/>
    </ligand>
</feature>
<dbReference type="CDD" id="cd02968">
    <property type="entry name" value="SCO"/>
    <property type="match status" value="1"/>
</dbReference>
<accession>A0A0B8ZYE2</accession>
<feature type="binding site" evidence="2">
    <location>
        <position position="168"/>
    </location>
    <ligand>
        <name>Cu cation</name>
        <dbReference type="ChEBI" id="CHEBI:23378"/>
    </ligand>
</feature>
<dbReference type="SUPFAM" id="SSF52833">
    <property type="entry name" value="Thioredoxin-like"/>
    <property type="match status" value="1"/>
</dbReference>
<dbReference type="STRING" id="48936.NJ75_01261"/>
<evidence type="ECO:0000256" key="3">
    <source>
        <dbReference type="PIRSR" id="PIRSR603782-2"/>
    </source>
</evidence>
<feature type="region of interest" description="Disordered" evidence="4">
    <location>
        <begin position="200"/>
        <end position="220"/>
    </location>
</feature>
<dbReference type="PATRIC" id="fig|48936.3.peg.1264"/>
<dbReference type="Proteomes" id="UP000031338">
    <property type="component" value="Unassembled WGS sequence"/>
</dbReference>
<dbReference type="EMBL" id="JRVC01000005">
    <property type="protein sequence ID" value="KHS48073.1"/>
    <property type="molecule type" value="Genomic_DNA"/>
</dbReference>
<keyword evidence="6" id="KW-1185">Reference proteome</keyword>
<organism evidence="5 6">
    <name type="scientific">Novosphingobium subterraneum</name>
    <dbReference type="NCBI Taxonomy" id="48936"/>
    <lineage>
        <taxon>Bacteria</taxon>
        <taxon>Pseudomonadati</taxon>
        <taxon>Pseudomonadota</taxon>
        <taxon>Alphaproteobacteria</taxon>
        <taxon>Sphingomonadales</taxon>
        <taxon>Sphingomonadaceae</taxon>
        <taxon>Novosphingobium</taxon>
    </lineage>
</organism>
<dbReference type="PANTHER" id="PTHR12151:SF25">
    <property type="entry name" value="LINALOOL DEHYDRATASE_ISOMERASE DOMAIN-CONTAINING PROTEIN"/>
    <property type="match status" value="1"/>
</dbReference>
<dbReference type="Pfam" id="PF02630">
    <property type="entry name" value="SCO1-SenC"/>
    <property type="match status" value="1"/>
</dbReference>
<dbReference type="InterPro" id="IPR036249">
    <property type="entry name" value="Thioredoxin-like_sf"/>
</dbReference>
<evidence type="ECO:0000313" key="5">
    <source>
        <dbReference type="EMBL" id="KHS48073.1"/>
    </source>
</evidence>
<dbReference type="InterPro" id="IPR003782">
    <property type="entry name" value="SCO1/SenC"/>
</dbReference>
<sequence length="220" mass="25030">MQSDFRRSFMERKLRLIVVLLLLLGAAGYLWWAARPERRYEQSGVAEDGNYRLVAQDGSLFQRSSLKGHPYITYFGYASCPDRCPAMLARLSRIRARMGWTHEDLPIVFITVDPARDTPERLDAFVKSLGENIIALTGEPQVINRITDNAGVFVKIIPQSGDNYRIEHTTKAFLYNVDGDFWDTVSPQEADARIEAKLRDAAVSPPPKTEMSHATLDRRR</sequence>
<dbReference type="GO" id="GO:0046872">
    <property type="term" value="F:metal ion binding"/>
    <property type="evidence" value="ECO:0007669"/>
    <property type="project" value="UniProtKB-KW"/>
</dbReference>
<protein>
    <submittedName>
        <fullName evidence="5">Electron transport protein SCO1/SenC</fullName>
    </submittedName>
</protein>
<feature type="disulfide bond" description="Redox-active" evidence="3">
    <location>
        <begin position="80"/>
        <end position="84"/>
    </location>
</feature>
<comment type="caution">
    <text evidence="5">The sequence shown here is derived from an EMBL/GenBank/DDBJ whole genome shotgun (WGS) entry which is preliminary data.</text>
</comment>
<keyword evidence="2" id="KW-0479">Metal-binding</keyword>
<keyword evidence="3" id="KW-1015">Disulfide bond</keyword>
<gene>
    <name evidence="5" type="ORF">NJ75_01261</name>
</gene>
<name>A0A0B8ZYE2_9SPHN</name>
<reference evidence="5 6" key="1">
    <citation type="submission" date="2014-10" db="EMBL/GenBank/DDBJ databases">
        <title>Draft genome sequence of Novosphingobium subterraneum DSM 12447.</title>
        <authorList>
            <person name="Gan H.M."/>
            <person name="Gan H.Y."/>
            <person name="Savka M.A."/>
        </authorList>
    </citation>
    <scope>NUCLEOTIDE SEQUENCE [LARGE SCALE GENOMIC DNA]</scope>
    <source>
        <strain evidence="5 6">DSM 12447</strain>
    </source>
</reference>
<evidence type="ECO:0000256" key="4">
    <source>
        <dbReference type="SAM" id="MobiDB-lite"/>
    </source>
</evidence>
<evidence type="ECO:0000256" key="1">
    <source>
        <dbReference type="ARBA" id="ARBA00010996"/>
    </source>
</evidence>
<feature type="binding site" evidence="2">
    <location>
        <position position="80"/>
    </location>
    <ligand>
        <name>Cu cation</name>
        <dbReference type="ChEBI" id="CHEBI:23378"/>
    </ligand>
</feature>
<evidence type="ECO:0000313" key="6">
    <source>
        <dbReference type="Proteomes" id="UP000031338"/>
    </source>
</evidence>
<keyword evidence="2" id="KW-0186">Copper</keyword>
<dbReference type="Gene3D" id="3.40.30.10">
    <property type="entry name" value="Glutaredoxin"/>
    <property type="match status" value="1"/>
</dbReference>
<dbReference type="PANTHER" id="PTHR12151">
    <property type="entry name" value="ELECTRON TRANSPORT PROTIN SCO1/SENC FAMILY MEMBER"/>
    <property type="match status" value="1"/>
</dbReference>